<name>R1IN42_9GAMM</name>
<dbReference type="Proteomes" id="UP000011223">
    <property type="component" value="Unassembled WGS sequence"/>
</dbReference>
<dbReference type="AlphaFoldDB" id="R1IN42"/>
<keyword evidence="1" id="KW-0418">Kinase</keyword>
<sequence length="41" mass="4299">MGFGPEKVLSGGRHLLPSAVSLRTVRATFTAYGSSLHKGIV</sequence>
<protein>
    <submittedName>
        <fullName evidence="1">Sensor histidine kinase</fullName>
    </submittedName>
</protein>
<accession>R1IN42</accession>
<dbReference type="EMBL" id="ANFM02000027">
    <property type="protein sequence ID" value="EOD78872.1"/>
    <property type="molecule type" value="Genomic_DNA"/>
</dbReference>
<organism evidence="1 2">
    <name type="scientific">Grimontia indica</name>
    <dbReference type="NCBI Taxonomy" id="1056512"/>
    <lineage>
        <taxon>Bacteria</taxon>
        <taxon>Pseudomonadati</taxon>
        <taxon>Pseudomonadota</taxon>
        <taxon>Gammaproteobacteria</taxon>
        <taxon>Vibrionales</taxon>
        <taxon>Vibrionaceae</taxon>
        <taxon>Grimontia</taxon>
    </lineage>
</organism>
<gene>
    <name evidence="1" type="ORF">D515_02379</name>
</gene>
<reference evidence="1 2" key="1">
    <citation type="journal article" date="2014" name="PLoS ONE">
        <title>Grimontia indica AK16(T), sp. nov., Isolated from a Seawater Sample Reports the Presence of Pathogenic Genes Similar to Vibrio Genus.</title>
        <authorList>
            <person name="Singh A."/>
            <person name="Vaidya B."/>
            <person name="Khatri I."/>
            <person name="Srinivas T.N."/>
            <person name="Subramanian S."/>
            <person name="Korpole S."/>
            <person name="Pinnaka A.K."/>
        </authorList>
    </citation>
    <scope>NUCLEOTIDE SEQUENCE [LARGE SCALE GENOMIC DNA]</scope>
    <source>
        <strain evidence="1 2">AK16</strain>
    </source>
</reference>
<proteinExistence type="predicted"/>
<keyword evidence="1" id="KW-0808">Transferase</keyword>
<comment type="caution">
    <text evidence="1">The sequence shown here is derived from an EMBL/GenBank/DDBJ whole genome shotgun (WGS) entry which is preliminary data.</text>
</comment>
<keyword evidence="2" id="KW-1185">Reference proteome</keyword>
<evidence type="ECO:0000313" key="1">
    <source>
        <dbReference type="EMBL" id="EOD78872.1"/>
    </source>
</evidence>
<evidence type="ECO:0000313" key="2">
    <source>
        <dbReference type="Proteomes" id="UP000011223"/>
    </source>
</evidence>
<dbReference type="GO" id="GO:0016301">
    <property type="term" value="F:kinase activity"/>
    <property type="evidence" value="ECO:0007669"/>
    <property type="project" value="UniProtKB-KW"/>
</dbReference>